<dbReference type="SUPFAM" id="SSF55729">
    <property type="entry name" value="Acyl-CoA N-acyltransferases (Nat)"/>
    <property type="match status" value="1"/>
</dbReference>
<dbReference type="PANTHER" id="PTHR43877">
    <property type="entry name" value="AMINOALKYLPHOSPHONATE N-ACETYLTRANSFERASE-RELATED-RELATED"/>
    <property type="match status" value="1"/>
</dbReference>
<keyword evidence="6" id="KW-1185">Reference proteome</keyword>
<dbReference type="InterPro" id="IPR016181">
    <property type="entry name" value="Acyl_CoA_acyltransferase"/>
</dbReference>
<evidence type="ECO:0000313" key="5">
    <source>
        <dbReference type="EMBL" id="RDE19578.1"/>
    </source>
</evidence>
<evidence type="ECO:0000313" key="6">
    <source>
        <dbReference type="Proteomes" id="UP000253769"/>
    </source>
</evidence>
<dbReference type="InterPro" id="IPR050832">
    <property type="entry name" value="Bact_Acetyltransf"/>
</dbReference>
<dbReference type="PANTHER" id="PTHR43877:SF2">
    <property type="entry name" value="AMINOALKYLPHOSPHONATE N-ACETYLTRANSFERASE-RELATED"/>
    <property type="match status" value="1"/>
</dbReference>
<dbReference type="PROSITE" id="PS51186">
    <property type="entry name" value="GNAT"/>
    <property type="match status" value="1"/>
</dbReference>
<dbReference type="OrthoDB" id="6456007at2"/>
<name>A0A369WC36_9GAMM</name>
<evidence type="ECO:0000256" key="1">
    <source>
        <dbReference type="ARBA" id="ARBA00022679"/>
    </source>
</evidence>
<dbReference type="EMBL" id="QQOH01000003">
    <property type="protein sequence ID" value="RDE19578.1"/>
    <property type="molecule type" value="Genomic_DNA"/>
</dbReference>
<gene>
    <name evidence="5" type="ORF">DV711_11875</name>
</gene>
<comment type="caution">
    <text evidence="5">The sequence shown here is derived from an EMBL/GenBank/DDBJ whole genome shotgun (WGS) entry which is preliminary data.</text>
</comment>
<feature type="region of interest" description="Disordered" evidence="3">
    <location>
        <begin position="146"/>
        <end position="170"/>
    </location>
</feature>
<feature type="domain" description="N-acetyltransferase" evidence="4">
    <location>
        <begin position="14"/>
        <end position="169"/>
    </location>
</feature>
<protein>
    <submittedName>
        <fullName evidence="5">GNAT family N-acetyltransferase</fullName>
    </submittedName>
</protein>
<dbReference type="RefSeq" id="WP_114695924.1">
    <property type="nucleotide sequence ID" value="NZ_QQOH01000003.1"/>
</dbReference>
<keyword evidence="1 5" id="KW-0808">Transferase</keyword>
<dbReference type="InterPro" id="IPR000182">
    <property type="entry name" value="GNAT_dom"/>
</dbReference>
<keyword evidence="2" id="KW-0012">Acyltransferase</keyword>
<dbReference type="Gene3D" id="3.40.630.30">
    <property type="match status" value="1"/>
</dbReference>
<evidence type="ECO:0000256" key="3">
    <source>
        <dbReference type="SAM" id="MobiDB-lite"/>
    </source>
</evidence>
<dbReference type="AlphaFoldDB" id="A0A369WC36"/>
<evidence type="ECO:0000259" key="4">
    <source>
        <dbReference type="PROSITE" id="PS51186"/>
    </source>
</evidence>
<proteinExistence type="predicted"/>
<accession>A0A369WC36</accession>
<organism evidence="5 6">
    <name type="scientific">Motiliproteus coralliicola</name>
    <dbReference type="NCBI Taxonomy" id="2283196"/>
    <lineage>
        <taxon>Bacteria</taxon>
        <taxon>Pseudomonadati</taxon>
        <taxon>Pseudomonadota</taxon>
        <taxon>Gammaproteobacteria</taxon>
        <taxon>Oceanospirillales</taxon>
        <taxon>Oceanospirillaceae</taxon>
        <taxon>Motiliproteus</taxon>
    </lineage>
</organism>
<sequence>MIENNPPRHRPPKLRIRLASPKDAAEIKRVAAALGYPDDSDSIARARLLTLLNSPSDQVWVCEQDGSVMGWIHAFVAHRLASDSFVEIGGLAVEPNSRRLGAGSALVQQARLWATELGMGLRVRCRIDRDGAHQFYAAQGLQPGKQQQVFDSLEPDNQSSTRSSTEQLDR</sequence>
<dbReference type="Proteomes" id="UP000253769">
    <property type="component" value="Unassembled WGS sequence"/>
</dbReference>
<evidence type="ECO:0000256" key="2">
    <source>
        <dbReference type="ARBA" id="ARBA00023315"/>
    </source>
</evidence>
<dbReference type="Pfam" id="PF00583">
    <property type="entry name" value="Acetyltransf_1"/>
    <property type="match status" value="1"/>
</dbReference>
<dbReference type="GO" id="GO:0016747">
    <property type="term" value="F:acyltransferase activity, transferring groups other than amino-acyl groups"/>
    <property type="evidence" value="ECO:0007669"/>
    <property type="project" value="InterPro"/>
</dbReference>
<dbReference type="CDD" id="cd04301">
    <property type="entry name" value="NAT_SF"/>
    <property type="match status" value="1"/>
</dbReference>
<reference evidence="5 6" key="1">
    <citation type="submission" date="2018-07" db="EMBL/GenBank/DDBJ databases">
        <title>Motiliproteus coralliicola sp. nov., a bacterium isolated from Coral.</title>
        <authorList>
            <person name="Wang G."/>
        </authorList>
    </citation>
    <scope>NUCLEOTIDE SEQUENCE [LARGE SCALE GENOMIC DNA]</scope>
    <source>
        <strain evidence="5 6">C34</strain>
    </source>
</reference>